<feature type="compositionally biased region" description="Acidic residues" evidence="1">
    <location>
        <begin position="46"/>
        <end position="56"/>
    </location>
</feature>
<evidence type="ECO:0000256" key="1">
    <source>
        <dbReference type="SAM" id="MobiDB-lite"/>
    </source>
</evidence>
<feature type="region of interest" description="Disordered" evidence="1">
    <location>
        <begin position="105"/>
        <end position="132"/>
    </location>
</feature>
<dbReference type="AlphaFoldDB" id="A0A6D2KI20"/>
<keyword evidence="4" id="KW-1185">Reference proteome</keyword>
<feature type="region of interest" description="Disordered" evidence="1">
    <location>
        <begin position="1"/>
        <end position="70"/>
    </location>
</feature>
<feature type="compositionally biased region" description="Polar residues" evidence="1">
    <location>
        <begin position="25"/>
        <end position="40"/>
    </location>
</feature>
<accession>A0A6D2KI20</accession>
<evidence type="ECO:0000313" key="2">
    <source>
        <dbReference type="EMBL" id="CAA7051579.1"/>
    </source>
</evidence>
<protein>
    <submittedName>
        <fullName evidence="2">Uncharacterized protein</fullName>
    </submittedName>
</protein>
<feature type="compositionally biased region" description="Basic residues" evidence="1">
    <location>
        <begin position="1"/>
        <end position="16"/>
    </location>
</feature>
<sequence>MAPKKKKGKGSKKGGKKPSGPGSSINKKASGSGSNKNLTENKLVEEVDVSDVEEDNGNNKAQGEDRVEEVQGPVALQRILEEAGLPASEVEKLVLESFPDASLVPESARDHGASSSHSCDNIKTCPRPSSPS</sequence>
<dbReference type="EMBL" id="CACVBM020001484">
    <property type="protein sequence ID" value="CAA7051579.1"/>
    <property type="molecule type" value="Genomic_DNA"/>
</dbReference>
<reference evidence="2 4" key="1">
    <citation type="submission" date="2020-01" db="EMBL/GenBank/DDBJ databases">
        <authorList>
            <person name="Mishra B."/>
        </authorList>
    </citation>
    <scope>NUCLEOTIDE SEQUENCE [LARGE SCALE GENOMIC DNA]</scope>
</reference>
<evidence type="ECO:0000313" key="3">
    <source>
        <dbReference type="EMBL" id="CAA7051581.1"/>
    </source>
</evidence>
<organism evidence="2 4">
    <name type="scientific">Microthlaspi erraticum</name>
    <dbReference type="NCBI Taxonomy" id="1685480"/>
    <lineage>
        <taxon>Eukaryota</taxon>
        <taxon>Viridiplantae</taxon>
        <taxon>Streptophyta</taxon>
        <taxon>Embryophyta</taxon>
        <taxon>Tracheophyta</taxon>
        <taxon>Spermatophyta</taxon>
        <taxon>Magnoliopsida</taxon>
        <taxon>eudicotyledons</taxon>
        <taxon>Gunneridae</taxon>
        <taxon>Pentapetalae</taxon>
        <taxon>rosids</taxon>
        <taxon>malvids</taxon>
        <taxon>Brassicales</taxon>
        <taxon>Brassicaceae</taxon>
        <taxon>Coluteocarpeae</taxon>
        <taxon>Microthlaspi</taxon>
    </lineage>
</organism>
<name>A0A6D2KI20_9BRAS</name>
<gene>
    <name evidence="2" type="ORF">MERR_LOCUS38814</name>
    <name evidence="3" type="ORF">MERR_LOCUS38816</name>
</gene>
<dbReference type="Proteomes" id="UP000467841">
    <property type="component" value="Unassembled WGS sequence"/>
</dbReference>
<proteinExistence type="predicted"/>
<evidence type="ECO:0000313" key="4">
    <source>
        <dbReference type="Proteomes" id="UP000467841"/>
    </source>
</evidence>
<dbReference type="EMBL" id="CACVBM020001484">
    <property type="protein sequence ID" value="CAA7051581.1"/>
    <property type="molecule type" value="Genomic_DNA"/>
</dbReference>